<evidence type="ECO:0000313" key="2">
    <source>
        <dbReference type="EMBL" id="KAK8484556.1"/>
    </source>
</evidence>
<dbReference type="EMBL" id="JBBPBN010000558">
    <property type="protein sequence ID" value="KAK8484556.1"/>
    <property type="molecule type" value="Genomic_DNA"/>
</dbReference>
<gene>
    <name evidence="2" type="ORF">V6N11_028873</name>
</gene>
<reference evidence="2 3" key="1">
    <citation type="journal article" date="2024" name="G3 (Bethesda)">
        <title>Genome assembly of Hibiscus sabdariffa L. provides insights into metabolisms of medicinal natural products.</title>
        <authorList>
            <person name="Kim T."/>
        </authorList>
    </citation>
    <scope>NUCLEOTIDE SEQUENCE [LARGE SCALE GENOMIC DNA]</scope>
    <source>
        <strain evidence="2">TK-2024</strain>
        <tissue evidence="2">Old leaves</tissue>
    </source>
</reference>
<name>A0ABR1ZV16_9ROSI</name>
<evidence type="ECO:0000256" key="1">
    <source>
        <dbReference type="SAM" id="MobiDB-lite"/>
    </source>
</evidence>
<evidence type="ECO:0000313" key="3">
    <source>
        <dbReference type="Proteomes" id="UP001396334"/>
    </source>
</evidence>
<feature type="region of interest" description="Disordered" evidence="1">
    <location>
        <begin position="196"/>
        <end position="241"/>
    </location>
</feature>
<comment type="caution">
    <text evidence="2">The sequence shown here is derived from an EMBL/GenBank/DDBJ whole genome shotgun (WGS) entry which is preliminary data.</text>
</comment>
<accession>A0ABR1ZV16</accession>
<sequence>MSSSSMISSVSGGLLLNSALAIPYTRRLLAPSAEDNVVPLVTNQQQAEEYSFGPWMMVEHKQRKSATKQTISNNSSSTPLFQGSRFTLLSAPENENNNAFVLSPAPLADVSIQQVRSAASIPRGKPQNKGKLSATTKSTKSISLCKSSPVTFVDFPILTRNHNAASSSNPPPLDLLKHSTIVVDENLDTNIIVLPNNLPPPTGEPPNKQAPLAPVLDPHAQVDTSLQSHQLEDISDALGGA</sequence>
<protein>
    <submittedName>
        <fullName evidence="2">Uncharacterized protein</fullName>
    </submittedName>
</protein>
<keyword evidence="3" id="KW-1185">Reference proteome</keyword>
<proteinExistence type="predicted"/>
<organism evidence="2 3">
    <name type="scientific">Hibiscus sabdariffa</name>
    <name type="common">roselle</name>
    <dbReference type="NCBI Taxonomy" id="183260"/>
    <lineage>
        <taxon>Eukaryota</taxon>
        <taxon>Viridiplantae</taxon>
        <taxon>Streptophyta</taxon>
        <taxon>Embryophyta</taxon>
        <taxon>Tracheophyta</taxon>
        <taxon>Spermatophyta</taxon>
        <taxon>Magnoliopsida</taxon>
        <taxon>eudicotyledons</taxon>
        <taxon>Gunneridae</taxon>
        <taxon>Pentapetalae</taxon>
        <taxon>rosids</taxon>
        <taxon>malvids</taxon>
        <taxon>Malvales</taxon>
        <taxon>Malvaceae</taxon>
        <taxon>Malvoideae</taxon>
        <taxon>Hibiscus</taxon>
    </lineage>
</organism>
<dbReference type="Proteomes" id="UP001396334">
    <property type="component" value="Unassembled WGS sequence"/>
</dbReference>